<comment type="caution">
    <text evidence="3">The sequence shown here is derived from an EMBL/GenBank/DDBJ whole genome shotgun (WGS) entry which is preliminary data.</text>
</comment>
<proteinExistence type="predicted"/>
<reference evidence="3 4" key="1">
    <citation type="submission" date="2020-07" db="EMBL/GenBank/DDBJ databases">
        <title>Sequencing the genomes of 1000 actinobacteria strains.</title>
        <authorList>
            <person name="Klenk H.-P."/>
        </authorList>
    </citation>
    <scope>NUCLEOTIDE SEQUENCE [LARGE SCALE GENOMIC DNA]</scope>
    <source>
        <strain evidence="3 4">DSM 100723</strain>
    </source>
</reference>
<dbReference type="EMBL" id="JACGWT010000001">
    <property type="protein sequence ID" value="MBA8793266.1"/>
    <property type="molecule type" value="Genomic_DNA"/>
</dbReference>
<name>A0A7W3IQ86_9ACTN</name>
<accession>A0A7W3IQ86</accession>
<feature type="transmembrane region" description="Helical" evidence="2">
    <location>
        <begin position="202"/>
        <end position="222"/>
    </location>
</feature>
<keyword evidence="4" id="KW-1185">Reference proteome</keyword>
<protein>
    <submittedName>
        <fullName evidence="3">Uncharacterized protein</fullName>
    </submittedName>
</protein>
<keyword evidence="2" id="KW-0812">Transmembrane</keyword>
<feature type="region of interest" description="Disordered" evidence="1">
    <location>
        <begin position="222"/>
        <end position="254"/>
    </location>
</feature>
<sequence>MRRVTTLGAALVLLAAAGCAAVCLRLGWLPCRGQMLIGTPWGHDGEYTDACLRAMNRGPAIYFPPVPAEQSDTELAAAAGAFALAGLAWIVVALGLPLSRTARAVVASAASPTVLMAVLTAVGWLNGVDVGRVSLVPGLLSEVALLVGAVVACCAVSRTRDRLALLALSWGCGAFGAGHLLGEYLVLGSINQDNWDWPPGSGVLMVASLVIGVLGALLGVTGSRRPRPGRQRTERTSRSAASRIIRVSPGQSRS</sequence>
<gene>
    <name evidence="3" type="ORF">FHX74_000860</name>
</gene>
<dbReference type="PROSITE" id="PS51257">
    <property type="entry name" value="PROKAR_LIPOPROTEIN"/>
    <property type="match status" value="1"/>
</dbReference>
<evidence type="ECO:0000313" key="4">
    <source>
        <dbReference type="Proteomes" id="UP000523079"/>
    </source>
</evidence>
<feature type="transmembrane region" description="Helical" evidence="2">
    <location>
        <begin position="163"/>
        <end position="182"/>
    </location>
</feature>
<keyword evidence="2" id="KW-0472">Membrane</keyword>
<feature type="compositionally biased region" description="Low complexity" evidence="1">
    <location>
        <begin position="238"/>
        <end position="248"/>
    </location>
</feature>
<feature type="transmembrane region" description="Helical" evidence="2">
    <location>
        <begin position="75"/>
        <end position="98"/>
    </location>
</feature>
<evidence type="ECO:0000256" key="2">
    <source>
        <dbReference type="SAM" id="Phobius"/>
    </source>
</evidence>
<feature type="transmembrane region" description="Helical" evidence="2">
    <location>
        <begin position="137"/>
        <end position="156"/>
    </location>
</feature>
<dbReference type="RefSeq" id="WP_182558797.1">
    <property type="nucleotide sequence ID" value="NZ_JACGWT010000001.1"/>
</dbReference>
<evidence type="ECO:0000256" key="1">
    <source>
        <dbReference type="SAM" id="MobiDB-lite"/>
    </source>
</evidence>
<dbReference type="Proteomes" id="UP000523079">
    <property type="component" value="Unassembled WGS sequence"/>
</dbReference>
<keyword evidence="2" id="KW-1133">Transmembrane helix</keyword>
<feature type="transmembrane region" description="Helical" evidence="2">
    <location>
        <begin position="105"/>
        <end position="125"/>
    </location>
</feature>
<dbReference type="AlphaFoldDB" id="A0A7W3IQ86"/>
<evidence type="ECO:0000313" key="3">
    <source>
        <dbReference type="EMBL" id="MBA8793266.1"/>
    </source>
</evidence>
<organism evidence="3 4">
    <name type="scientific">Microlunatus kandeliicorticis</name>
    <dbReference type="NCBI Taxonomy" id="1759536"/>
    <lineage>
        <taxon>Bacteria</taxon>
        <taxon>Bacillati</taxon>
        <taxon>Actinomycetota</taxon>
        <taxon>Actinomycetes</taxon>
        <taxon>Propionibacteriales</taxon>
        <taxon>Propionibacteriaceae</taxon>
        <taxon>Microlunatus</taxon>
    </lineage>
</organism>